<protein>
    <recommendedName>
        <fullName evidence="1">Mab-21-like HhH/H2TH-like domain-containing protein</fullName>
    </recommendedName>
</protein>
<dbReference type="PANTHER" id="PTHR10656:SF69">
    <property type="entry name" value="MAB-21-LIKE HHH_H2TH-LIKE DOMAIN-CONTAINING PROTEIN"/>
    <property type="match status" value="1"/>
</dbReference>
<accession>A0A8B6EV79</accession>
<sequence length="673" mass="78124">MLGSENAPTSLLYITVKNKLLSWTENESTETNLVKHLIKTVGTEIDIRNRQQLFILHDKIYNPFCKNVTQISSGSLAEGLDLPGSDLDMMYVDDVLNVRRIERIIKHPVQRTECVMEIDTDHPGFTRLRMTAGGKRQHFFVSQESIIKTQTGVYLSATNFLNRMSQIYQAEIHGPCLSNKENTCDIAYCLRSKDLPYNAMPWILRYRRQWPPDVVIDRIINFGCLLVPIGPIIMANCNLLWRISFFVAEKQLVHSFNFTQLLCNGLLKLTLKRIVNTNDDVQDLLCSYYLKTALFWVSEEVDIDTFQLPKLFICFSLCMNKLISWVNNCYCPNYFIPEHNMFSGKINHNNNYSLLSVLKSIKYSGISGLMQNLFHYYTCKISCYPPYSETSEQSSLRLDFLFYKININGYDNSKILSINHKELSFIESVQNSESSTFNIDVCKYHHATISQYVSQLLPSPKRMNINNKNNIHTCYHRHLKNGIQKDAVTGWLFYASFYYVTEQYSVTLKLTEYVLSKCLPDMMLINKFDYTEADIDNYRHNVHYLMTLNAKMKTVVEDQVRYIQHSSIIPQELETEVEDSEFMISPYTMCHCLRFLCYHHMCDSYNRQQALCDLRSGQYLYRSVASNTFSLVGVCCEISGDKDPAFHCYEKALQCDICICTSAEKRKSRLLTI</sequence>
<dbReference type="SMART" id="SM01265">
    <property type="entry name" value="Mab-21"/>
    <property type="match status" value="1"/>
</dbReference>
<dbReference type="Gene3D" id="1.10.1410.40">
    <property type="match status" value="1"/>
</dbReference>
<evidence type="ECO:0000313" key="3">
    <source>
        <dbReference type="Proteomes" id="UP000596742"/>
    </source>
</evidence>
<gene>
    <name evidence="2" type="ORF">MGAL_10B027008</name>
</gene>
<comment type="caution">
    <text evidence="2">The sequence shown here is derived from an EMBL/GenBank/DDBJ whole genome shotgun (WGS) entry which is preliminary data.</text>
</comment>
<name>A0A8B6EV79_MYTGA</name>
<organism evidence="2 3">
    <name type="scientific">Mytilus galloprovincialis</name>
    <name type="common">Mediterranean mussel</name>
    <dbReference type="NCBI Taxonomy" id="29158"/>
    <lineage>
        <taxon>Eukaryota</taxon>
        <taxon>Metazoa</taxon>
        <taxon>Spiralia</taxon>
        <taxon>Lophotrochozoa</taxon>
        <taxon>Mollusca</taxon>
        <taxon>Bivalvia</taxon>
        <taxon>Autobranchia</taxon>
        <taxon>Pteriomorphia</taxon>
        <taxon>Mytilida</taxon>
        <taxon>Mytiloidea</taxon>
        <taxon>Mytilidae</taxon>
        <taxon>Mytilinae</taxon>
        <taxon>Mytilus</taxon>
    </lineage>
</organism>
<dbReference type="PANTHER" id="PTHR10656">
    <property type="entry name" value="CELL FATE DETERMINING PROTEIN MAB21-RELATED"/>
    <property type="match status" value="1"/>
</dbReference>
<feature type="domain" description="Mab-21-like HhH/H2TH-like" evidence="1">
    <location>
        <begin position="272"/>
        <end position="349"/>
    </location>
</feature>
<evidence type="ECO:0000313" key="2">
    <source>
        <dbReference type="EMBL" id="VDI40292.1"/>
    </source>
</evidence>
<dbReference type="AlphaFoldDB" id="A0A8B6EV79"/>
<evidence type="ECO:0000259" key="1">
    <source>
        <dbReference type="Pfam" id="PF20266"/>
    </source>
</evidence>
<dbReference type="EMBL" id="UYJE01005778">
    <property type="protein sequence ID" value="VDI40292.1"/>
    <property type="molecule type" value="Genomic_DNA"/>
</dbReference>
<dbReference type="Proteomes" id="UP000596742">
    <property type="component" value="Unassembled WGS sequence"/>
</dbReference>
<proteinExistence type="predicted"/>
<dbReference type="InterPro" id="IPR046906">
    <property type="entry name" value="Mab-21_HhH/H2TH-like"/>
</dbReference>
<reference evidence="2" key="1">
    <citation type="submission" date="2018-11" db="EMBL/GenBank/DDBJ databases">
        <authorList>
            <person name="Alioto T."/>
            <person name="Alioto T."/>
        </authorList>
    </citation>
    <scope>NUCLEOTIDE SEQUENCE</scope>
</reference>
<keyword evidence="3" id="KW-1185">Reference proteome</keyword>
<dbReference type="InterPro" id="IPR024810">
    <property type="entry name" value="MAB21L/cGLR"/>
</dbReference>
<dbReference type="OrthoDB" id="6112914at2759"/>
<dbReference type="Pfam" id="PF20266">
    <property type="entry name" value="Mab-21_C"/>
    <property type="match status" value="1"/>
</dbReference>